<reference evidence="3 4" key="1">
    <citation type="submission" date="2019-11" db="EMBL/GenBank/DDBJ databases">
        <title>Whole-genome sequence of a the green, strictly anaerobic photosynthetic bacterium Heliobacillus mobilis DSM 6151.</title>
        <authorList>
            <person name="Kyndt J.A."/>
            <person name="Meyer T.E."/>
        </authorList>
    </citation>
    <scope>NUCLEOTIDE SEQUENCE [LARGE SCALE GENOMIC DNA]</scope>
    <source>
        <strain evidence="3 4">DSM 6151</strain>
    </source>
</reference>
<feature type="domain" description="EAL" evidence="1">
    <location>
        <begin position="1"/>
        <end position="205"/>
    </location>
</feature>
<dbReference type="Pfam" id="PF08668">
    <property type="entry name" value="HDOD"/>
    <property type="match status" value="1"/>
</dbReference>
<dbReference type="AlphaFoldDB" id="A0A6I3SKF4"/>
<evidence type="ECO:0000313" key="4">
    <source>
        <dbReference type="Proteomes" id="UP000430670"/>
    </source>
</evidence>
<dbReference type="InterPro" id="IPR052340">
    <property type="entry name" value="RNase_Y/CdgJ"/>
</dbReference>
<dbReference type="InterPro" id="IPR013976">
    <property type="entry name" value="HDOD"/>
</dbReference>
<gene>
    <name evidence="3" type="ORF">GJ688_09775</name>
</gene>
<keyword evidence="4" id="KW-1185">Reference proteome</keyword>
<dbReference type="Proteomes" id="UP000430670">
    <property type="component" value="Unassembled WGS sequence"/>
</dbReference>
<protein>
    <submittedName>
        <fullName evidence="3">HDOD domain-containing protein</fullName>
    </submittedName>
</protein>
<dbReference type="InterPro" id="IPR001633">
    <property type="entry name" value="EAL_dom"/>
</dbReference>
<dbReference type="SUPFAM" id="SSF109604">
    <property type="entry name" value="HD-domain/PDEase-like"/>
    <property type="match status" value="1"/>
</dbReference>
<sequence>MDIFLGRQPIYDTHHNIVAYELLFRSGLENYYKNIDGDYATKGVITDTFSLIGIQQMTNGKPAFINFTRNLLLEDVAFLLPKDLVVLEILEDVEPDKDIVDACKRLKMAGYKIALDDFVFHEKYFPLIDLADIIKVDFLHTSSSERARLIKACSKRPNIKFLAEKVEDLKDFQEGLDLGYSLYQGYFFSKPEVITSRDLPHCNLNSLTVIKELSQSDLEIDKLEEIIKRDVSLSYKLLKFINSSLFGFSTRIESIRHAIVLLGRKEVTRWVTLITFRNMCDIAFPELINTSLITAKCCETLAPYVGFKGRASDLFLLGLFSVLDILFGKPFAEILVDLPISQDVKQALCGEPNRFRWLLEVVVAYRDGEWDEFSRNCQRLSLAEDIVPNVFFESLDWVSSYSKL</sequence>
<dbReference type="Pfam" id="PF00563">
    <property type="entry name" value="EAL"/>
    <property type="match status" value="1"/>
</dbReference>
<dbReference type="PIRSF" id="PIRSF003180">
    <property type="entry name" value="DiGMPpdiest_YuxH"/>
    <property type="match status" value="1"/>
</dbReference>
<dbReference type="SUPFAM" id="SSF141868">
    <property type="entry name" value="EAL domain-like"/>
    <property type="match status" value="1"/>
</dbReference>
<name>A0A6I3SKF4_HELMO</name>
<dbReference type="Gene3D" id="1.10.3210.10">
    <property type="entry name" value="Hypothetical protein af1432"/>
    <property type="match status" value="1"/>
</dbReference>
<dbReference type="PROSITE" id="PS50883">
    <property type="entry name" value="EAL"/>
    <property type="match status" value="1"/>
</dbReference>
<dbReference type="PANTHER" id="PTHR33525">
    <property type="match status" value="1"/>
</dbReference>
<dbReference type="InterPro" id="IPR035919">
    <property type="entry name" value="EAL_sf"/>
</dbReference>
<dbReference type="PROSITE" id="PS51833">
    <property type="entry name" value="HDOD"/>
    <property type="match status" value="1"/>
</dbReference>
<accession>A0A6I3SKF4</accession>
<proteinExistence type="predicted"/>
<evidence type="ECO:0000259" key="2">
    <source>
        <dbReference type="PROSITE" id="PS51833"/>
    </source>
</evidence>
<dbReference type="Gene3D" id="3.20.20.450">
    <property type="entry name" value="EAL domain"/>
    <property type="match status" value="1"/>
</dbReference>
<feature type="domain" description="HDOD" evidence="2">
    <location>
        <begin position="199"/>
        <end position="386"/>
    </location>
</feature>
<evidence type="ECO:0000313" key="3">
    <source>
        <dbReference type="EMBL" id="MTV49266.1"/>
    </source>
</evidence>
<dbReference type="PANTHER" id="PTHR33525:SF4">
    <property type="entry name" value="CYCLIC DI-GMP PHOSPHODIESTERASE CDGJ"/>
    <property type="match status" value="1"/>
</dbReference>
<organism evidence="3 4">
    <name type="scientific">Heliobacterium mobile</name>
    <name type="common">Heliobacillus mobilis</name>
    <dbReference type="NCBI Taxonomy" id="28064"/>
    <lineage>
        <taxon>Bacteria</taxon>
        <taxon>Bacillati</taxon>
        <taxon>Bacillota</taxon>
        <taxon>Clostridia</taxon>
        <taxon>Eubacteriales</taxon>
        <taxon>Heliobacteriaceae</taxon>
        <taxon>Heliobacterium</taxon>
    </lineage>
</organism>
<dbReference type="OrthoDB" id="9804751at2"/>
<evidence type="ECO:0000259" key="1">
    <source>
        <dbReference type="PROSITE" id="PS50883"/>
    </source>
</evidence>
<dbReference type="InterPro" id="IPR014408">
    <property type="entry name" value="dGMP_Pdiesterase_EAL/HD-GYP"/>
</dbReference>
<dbReference type="SMART" id="SM00052">
    <property type="entry name" value="EAL"/>
    <property type="match status" value="1"/>
</dbReference>
<dbReference type="EMBL" id="WNKU01000009">
    <property type="protein sequence ID" value="MTV49266.1"/>
    <property type="molecule type" value="Genomic_DNA"/>
</dbReference>
<comment type="caution">
    <text evidence="3">The sequence shown here is derived from an EMBL/GenBank/DDBJ whole genome shotgun (WGS) entry which is preliminary data.</text>
</comment>
<dbReference type="RefSeq" id="WP_155476358.1">
    <property type="nucleotide sequence ID" value="NZ_WNKU01000009.1"/>
</dbReference>